<dbReference type="EMBL" id="JAHYIQ010000001">
    <property type="protein sequence ID" value="KAK1136741.1"/>
    <property type="molecule type" value="Genomic_DNA"/>
</dbReference>
<protein>
    <submittedName>
        <fullName evidence="1">Uncharacterized protein</fullName>
    </submittedName>
</protein>
<gene>
    <name evidence="1" type="ORF">K0M31_001280</name>
</gene>
<dbReference type="AlphaFoldDB" id="A0AA40GF69"/>
<reference evidence="1" key="1">
    <citation type="submission" date="2021-10" db="EMBL/GenBank/DDBJ databases">
        <title>Melipona bicolor Genome sequencing and assembly.</title>
        <authorList>
            <person name="Araujo N.S."/>
            <person name="Arias M.C."/>
        </authorList>
    </citation>
    <scope>NUCLEOTIDE SEQUENCE</scope>
    <source>
        <strain evidence="1">USP_2M_L1-L4_2017</strain>
        <tissue evidence="1">Whole body</tissue>
    </source>
</reference>
<comment type="caution">
    <text evidence="1">The sequence shown here is derived from an EMBL/GenBank/DDBJ whole genome shotgun (WGS) entry which is preliminary data.</text>
</comment>
<sequence>MSIQGCSCTIVGHETEFSMLEKRCQLELRKIQIYYGSRSFVQIMNDGGKNRLEDRSLKLGYEESIVRFVDIDRWILETNGIKEAENGYKRRVLHTDSKRE</sequence>
<evidence type="ECO:0000313" key="1">
    <source>
        <dbReference type="EMBL" id="KAK1136741.1"/>
    </source>
</evidence>
<keyword evidence="2" id="KW-1185">Reference proteome</keyword>
<proteinExistence type="predicted"/>
<evidence type="ECO:0000313" key="2">
    <source>
        <dbReference type="Proteomes" id="UP001177670"/>
    </source>
</evidence>
<dbReference type="Proteomes" id="UP001177670">
    <property type="component" value="Unassembled WGS sequence"/>
</dbReference>
<name>A0AA40GF69_9HYME</name>
<organism evidence="1 2">
    <name type="scientific">Melipona bicolor</name>
    <dbReference type="NCBI Taxonomy" id="60889"/>
    <lineage>
        <taxon>Eukaryota</taxon>
        <taxon>Metazoa</taxon>
        <taxon>Ecdysozoa</taxon>
        <taxon>Arthropoda</taxon>
        <taxon>Hexapoda</taxon>
        <taxon>Insecta</taxon>
        <taxon>Pterygota</taxon>
        <taxon>Neoptera</taxon>
        <taxon>Endopterygota</taxon>
        <taxon>Hymenoptera</taxon>
        <taxon>Apocrita</taxon>
        <taxon>Aculeata</taxon>
        <taxon>Apoidea</taxon>
        <taxon>Anthophila</taxon>
        <taxon>Apidae</taxon>
        <taxon>Melipona</taxon>
    </lineage>
</organism>
<accession>A0AA40GF69</accession>